<dbReference type="SMART" id="SM00237">
    <property type="entry name" value="Calx_beta"/>
    <property type="match status" value="1"/>
</dbReference>
<dbReference type="Pfam" id="PF00932">
    <property type="entry name" value="LTD"/>
    <property type="match status" value="1"/>
</dbReference>
<dbReference type="Proteomes" id="UP001143545">
    <property type="component" value="Unassembled WGS sequence"/>
</dbReference>
<keyword evidence="1 4" id="KW-0732">Signal</keyword>
<dbReference type="InterPro" id="IPR038081">
    <property type="entry name" value="CalX-like_sf"/>
</dbReference>
<accession>A0A9W6B433</accession>
<dbReference type="EMBL" id="BRVP01000007">
    <property type="protein sequence ID" value="GLB52263.1"/>
    <property type="molecule type" value="Genomic_DNA"/>
</dbReference>
<dbReference type="PROSITE" id="PS51841">
    <property type="entry name" value="LTD"/>
    <property type="match status" value="1"/>
</dbReference>
<evidence type="ECO:0000256" key="4">
    <source>
        <dbReference type="SAM" id="SignalP"/>
    </source>
</evidence>
<keyword evidence="2" id="KW-0677">Repeat</keyword>
<dbReference type="InterPro" id="IPR011044">
    <property type="entry name" value="Quino_amine_DH_bsu"/>
</dbReference>
<dbReference type="NCBIfam" id="TIGR04183">
    <property type="entry name" value="Por_Secre_tail"/>
    <property type="match status" value="1"/>
</dbReference>
<dbReference type="GO" id="GO:0016020">
    <property type="term" value="C:membrane"/>
    <property type="evidence" value="ECO:0007669"/>
    <property type="project" value="InterPro"/>
</dbReference>
<evidence type="ECO:0000313" key="6">
    <source>
        <dbReference type="EMBL" id="GLB52263.1"/>
    </source>
</evidence>
<dbReference type="SUPFAM" id="SSF141072">
    <property type="entry name" value="CalX-like"/>
    <property type="match status" value="1"/>
</dbReference>
<dbReference type="Gene3D" id="2.60.40.2030">
    <property type="match status" value="1"/>
</dbReference>
<dbReference type="Pfam" id="PF03160">
    <property type="entry name" value="Calx-beta"/>
    <property type="match status" value="1"/>
</dbReference>
<reference evidence="6" key="1">
    <citation type="submission" date="2022-07" db="EMBL/GenBank/DDBJ databases">
        <title>Taxonomy of Novel Oxalotrophic and Methylotrophic Bacteria.</title>
        <authorList>
            <person name="Sahin N."/>
            <person name="Tani A."/>
        </authorList>
    </citation>
    <scope>NUCLEOTIDE SEQUENCE</scope>
    <source>
        <strain evidence="6">AM327</strain>
    </source>
</reference>
<feature type="chain" id="PRO_5040874987" description="LTD domain-containing protein" evidence="4">
    <location>
        <begin position="20"/>
        <end position="1189"/>
    </location>
</feature>
<dbReference type="GO" id="GO:0007154">
    <property type="term" value="P:cell communication"/>
    <property type="evidence" value="ECO:0007669"/>
    <property type="project" value="InterPro"/>
</dbReference>
<dbReference type="Gene3D" id="2.60.40.1220">
    <property type="match status" value="1"/>
</dbReference>
<feature type="signal peptide" evidence="4">
    <location>
        <begin position="1"/>
        <end position="19"/>
    </location>
</feature>
<dbReference type="Gene3D" id="2.130.10.10">
    <property type="entry name" value="YVTN repeat-like/Quinoprotein amine dehydrogenase"/>
    <property type="match status" value="1"/>
</dbReference>
<dbReference type="InterPro" id="IPR026444">
    <property type="entry name" value="Secre_tail"/>
</dbReference>
<organism evidence="6 7">
    <name type="scientific">Neptunitalea chrysea</name>
    <dbReference type="NCBI Taxonomy" id="1647581"/>
    <lineage>
        <taxon>Bacteria</taxon>
        <taxon>Pseudomonadati</taxon>
        <taxon>Bacteroidota</taxon>
        <taxon>Flavobacteriia</taxon>
        <taxon>Flavobacteriales</taxon>
        <taxon>Flavobacteriaceae</taxon>
        <taxon>Neptunitalea</taxon>
    </lineage>
</organism>
<evidence type="ECO:0000256" key="2">
    <source>
        <dbReference type="ARBA" id="ARBA00022737"/>
    </source>
</evidence>
<dbReference type="NCBIfam" id="NF038117">
    <property type="entry name" value="choice_anch_I"/>
    <property type="match status" value="1"/>
</dbReference>
<dbReference type="InterPro" id="IPR003644">
    <property type="entry name" value="Calx_beta"/>
</dbReference>
<dbReference type="InterPro" id="IPR036415">
    <property type="entry name" value="Lamin_tail_dom_sf"/>
</dbReference>
<evidence type="ECO:0000259" key="5">
    <source>
        <dbReference type="PROSITE" id="PS51841"/>
    </source>
</evidence>
<keyword evidence="7" id="KW-1185">Reference proteome</keyword>
<proteinExistence type="predicted"/>
<dbReference type="Pfam" id="PF22494">
    <property type="entry name" value="choice_anch_I"/>
    <property type="match status" value="1"/>
</dbReference>
<evidence type="ECO:0000256" key="1">
    <source>
        <dbReference type="ARBA" id="ARBA00022729"/>
    </source>
</evidence>
<dbReference type="PANTHER" id="PTHR46928:SF1">
    <property type="entry name" value="MESENCHYME-SPECIFIC CELL SURFACE GLYCOPROTEIN"/>
    <property type="match status" value="1"/>
</dbReference>
<dbReference type="Pfam" id="PF18962">
    <property type="entry name" value="Por_Secre_tail"/>
    <property type="match status" value="1"/>
</dbReference>
<dbReference type="SUPFAM" id="SSF74853">
    <property type="entry name" value="Lamin A/C globular tail domain"/>
    <property type="match status" value="1"/>
</dbReference>
<gene>
    <name evidence="6" type="ORF">NBRC110019_13020</name>
</gene>
<evidence type="ECO:0000256" key="3">
    <source>
        <dbReference type="ARBA" id="ARBA00022837"/>
    </source>
</evidence>
<keyword evidence="3" id="KW-0106">Calcium</keyword>
<dbReference type="PANTHER" id="PTHR46928">
    <property type="entry name" value="MESENCHYME-SPECIFIC CELL SURFACE GLYCOPROTEIN"/>
    <property type="match status" value="1"/>
</dbReference>
<dbReference type="InterPro" id="IPR052956">
    <property type="entry name" value="Mesenchyme-surface_protein"/>
</dbReference>
<evidence type="ECO:0000313" key="7">
    <source>
        <dbReference type="Proteomes" id="UP001143545"/>
    </source>
</evidence>
<feature type="domain" description="LTD" evidence="5">
    <location>
        <begin position="320"/>
        <end position="491"/>
    </location>
</feature>
<dbReference type="InterPro" id="IPR014755">
    <property type="entry name" value="Cu-Rt/internalin_Ig-like"/>
</dbReference>
<dbReference type="RefSeq" id="WP_281753466.1">
    <property type="nucleotide sequence ID" value="NZ_BRVP01000007.1"/>
</dbReference>
<protein>
    <recommendedName>
        <fullName evidence="5">LTD domain-containing protein</fullName>
    </recommendedName>
</protein>
<sequence length="1189" mass="126217">MKKILLSILTCLSTVVAFAQLSPGDMSFVGFNADADDDFAIVTFVDIPANTLIFFCDSEWNGSNFGTDENDFYWDSGNAVIPAGTVITFTELTGSNTASSYGTINGSPGGISGSSEAIFAYHATVAQPRVPTGFICAVANSSAGYGDLSNTGLTEGTNALTLTSGTDIAEYNGPRTGLDVSGYQLAINNLINMDMQDDSGDQSNDGTTPDLPFNTTAFVISSTDTTTPQVASVMVTSQTTITVSFSEDVTTATAETIANYAINNSVTVTGVTYDAGTYTATITHSGLTSGTAYTLTVSNVEDAVPNVMTTYTSDDLFYNTTTTGLIITEIMYNAPSDDSDALEFLEIYNNSGSTIALGGIMVKDESNFVFTFPQMDLAADAIVLLATDKATADAFYGVTFLDMPQGISNALGNGGEVLEILNSDSTIIFTVEYSDDSPWPTTADGDGPSLELLNPAGTINDGTNWSPATNLVGQSLGEDVFASPGSFTAVTNVVPQIAFDELTYPINEDGGTAQLTIALSSTASSDVTVNVSFLGGSDSAVPGTDYAFTDQIVTILAGNTTATVDVTITDDTDVEADEAIMFGLSNPVNATLGDDKYAGVYILDNDTSLYYPTTPSLTINYATSYTVDANGSAEISSYDPTTQRLFVMNSTQTKVEILDFSDINNISTISSIDLSSYGTDGATSLAVHNGIVAAAISNGATADGVLVFMDTNGANISTVTVGNLPDNVSFTPDGTKVLTANEGQPNDDYTIDPEGSISVIDVTGGLGNITQSDVTNINFNNFDSMQAALTTSGIRIFGPNASVSEDLEPEYIAYSSDSQTAYVTLQENNAAAVVDLTTNSITYLVPLGYKDYTLPENTMDVSNDTDFIYMGNWNVKGMYMPDAIASYEVNGVTYLITANEGDSREYNGYEEETRIGDSDYMLDPTTFPEAELLKMDTNLGRLKTTLANGDTDGDGDYDEIYVFGGRSFSIWNGDTGTMEFDSGDDFERYTADDPTYGVLFNASNSNNNFKNRSDDKGPEPEGVTTAEINGQIYAFITLERVGGIMTYNVTNPAAPEFVSYKNHRDLGPDEGGDLAPEGIVYIAAQDSPTGTGLIVISNEVSATVSVYTIDNDTYSTDNFTNNNFFMYPNPSNGNEILHFTQEVSGSIYDMTGRMVLSFENSKTVELPNLSTGTYIVKMTNGESKKLAIK</sequence>
<dbReference type="InterPro" id="IPR001322">
    <property type="entry name" value="Lamin_tail_dom"/>
</dbReference>
<dbReference type="InterPro" id="IPR055188">
    <property type="entry name" value="Choice_anch_I"/>
</dbReference>
<dbReference type="SUPFAM" id="SSF50969">
    <property type="entry name" value="YVTN repeat-like/Quinoprotein amine dehydrogenase"/>
    <property type="match status" value="1"/>
</dbReference>
<dbReference type="AlphaFoldDB" id="A0A9W6B433"/>
<name>A0A9W6B433_9FLAO</name>
<dbReference type="InterPro" id="IPR015943">
    <property type="entry name" value="WD40/YVTN_repeat-like_dom_sf"/>
</dbReference>
<comment type="caution">
    <text evidence="6">The sequence shown here is derived from an EMBL/GenBank/DDBJ whole genome shotgun (WGS) entry which is preliminary data.</text>
</comment>